<sequence>MPGETPKRKPTPRHFHPTAETSNPNITPIYQEPAPEPETTPVNAPVNSPEPETVPNTQPTSLVVAKSTLIPESTLKLPDAVRFDGSPTNYQALMSRMGLYFWARPEVFNEDRNRILFHEEFSGNFSDPSAGIRASGILRKLTQGPRSVSTYAAEFISIVRDYRFDQLALVDQFLRGINENIMNFIIMGNLPNDFEGNVAIAIRIDKRLTSRSIFHQENFCNSTRQSSRSYPANPYVPTAS</sequence>
<reference evidence="3 4" key="1">
    <citation type="journal article" date="2016" name="Mol. Biol. Evol.">
        <title>Genome-Wide Survey of Gut Fungi (Harpellales) Reveals the First Horizontally Transferred Ubiquitin Gene from a Mosquito Host.</title>
        <authorList>
            <person name="Wang Y."/>
            <person name="White M.M."/>
            <person name="Kvist S."/>
            <person name="Moncalvo J.M."/>
        </authorList>
    </citation>
    <scope>NUCLEOTIDE SEQUENCE [LARGE SCALE GENOMIC DNA]</scope>
    <source>
        <strain evidence="3 4">ALG-7-W6</strain>
    </source>
</reference>
<dbReference type="AlphaFoldDB" id="A0A1R0H692"/>
<name>A0A1R0H692_9FUNG</name>
<feature type="region of interest" description="Disordered" evidence="1">
    <location>
        <begin position="1"/>
        <end position="59"/>
    </location>
</feature>
<feature type="compositionally biased region" description="Polar residues" evidence="1">
    <location>
        <begin position="19"/>
        <end position="28"/>
    </location>
</feature>
<gene>
    <name evidence="3" type="ORF">AYI68_g1172</name>
</gene>
<organism evidence="3 4">
    <name type="scientific">Smittium mucronatum</name>
    <dbReference type="NCBI Taxonomy" id="133383"/>
    <lineage>
        <taxon>Eukaryota</taxon>
        <taxon>Fungi</taxon>
        <taxon>Fungi incertae sedis</taxon>
        <taxon>Zoopagomycota</taxon>
        <taxon>Kickxellomycotina</taxon>
        <taxon>Harpellomycetes</taxon>
        <taxon>Harpellales</taxon>
        <taxon>Legeriomycetaceae</taxon>
        <taxon>Smittium</taxon>
    </lineage>
</organism>
<keyword evidence="4" id="KW-1185">Reference proteome</keyword>
<evidence type="ECO:0000313" key="4">
    <source>
        <dbReference type="Proteomes" id="UP000187455"/>
    </source>
</evidence>
<accession>A0A1R0H692</accession>
<dbReference type="EMBL" id="LSSL01000419">
    <property type="protein sequence ID" value="OLY84657.1"/>
    <property type="molecule type" value="Genomic_DNA"/>
</dbReference>
<comment type="caution">
    <text evidence="3">The sequence shown here is derived from an EMBL/GenBank/DDBJ whole genome shotgun (WGS) entry which is preliminary data.</text>
</comment>
<dbReference type="Proteomes" id="UP000187455">
    <property type="component" value="Unassembled WGS sequence"/>
</dbReference>
<dbReference type="Pfam" id="PF03732">
    <property type="entry name" value="Retrotrans_gag"/>
    <property type="match status" value="1"/>
</dbReference>
<feature type="domain" description="Retrotransposon gag" evidence="2">
    <location>
        <begin position="117"/>
        <end position="179"/>
    </location>
</feature>
<evidence type="ECO:0000256" key="1">
    <source>
        <dbReference type="SAM" id="MobiDB-lite"/>
    </source>
</evidence>
<proteinExistence type="predicted"/>
<dbReference type="InterPro" id="IPR005162">
    <property type="entry name" value="Retrotrans_gag_dom"/>
</dbReference>
<evidence type="ECO:0000259" key="2">
    <source>
        <dbReference type="Pfam" id="PF03732"/>
    </source>
</evidence>
<dbReference type="OrthoDB" id="3267645at2759"/>
<protein>
    <submittedName>
        <fullName evidence="3">Retrotransposon-derived protein PEG10</fullName>
    </submittedName>
</protein>
<evidence type="ECO:0000313" key="3">
    <source>
        <dbReference type="EMBL" id="OLY84657.1"/>
    </source>
</evidence>